<name>A0A8H4ULE5_9HYPO</name>
<dbReference type="PANTHER" id="PTHR46310">
    <property type="entry name" value="AMIDASE 1"/>
    <property type="match status" value="1"/>
</dbReference>
<dbReference type="InterPro" id="IPR023631">
    <property type="entry name" value="Amidase_dom"/>
</dbReference>
<sequence length="615" mass="67714">MKPITTCIVAGLQYLIHPQKLGSIQETINSDAIIPITLLTTDEVFGDVEGILQLFDSYDDVFTPDFGSILVEKPGGNGSHGASVTAREVYHLDLVMALEDLAELPSGPYFLHGPNLHQAWRLYDDDLGAFTSGVIPDDLAQPDEFQPLTSSSFQRDSNSIPVPSRLYHPRPSPRKPLSGIRVSISDTIALKGTYTTFSSRAWKSLYKYASTVTSEYARELLDLGAVIVGKTKTSQFGTGAEWVDEQAPWSARGDGYGGLKGGSVGAAAALSGYEWLQYSIGVDDAKAVPDKGIYSISPSIGNMSNGGMITTSRFDRPRLFSRNLEGLLGLAAKSLGVETREFKFPTKILFPADLVSADETQRTALDAFVSSLQDFLGVQLQRVDVGGTWAQYPPIEADNEDMQTYMRLVGLTAVDIETELTRVGTFSLMVNPFIEATPQFFWNQCKSITELEHREDIRRLEIYRKWFHEHIMRITSAPKAQNDALLILPCGHSVETEHRDEAVAHWPVRVPDGREVPAQERQTPPGPHVFNSASKPTGRALDRPKDYINRSLAPNITPPNAERSATAASVSCLDDKVGVARSPRRESLELPHTKYRVKSFSPRESAPLQGDYPSV</sequence>
<feature type="compositionally biased region" description="Polar residues" evidence="1">
    <location>
        <begin position="147"/>
        <end position="161"/>
    </location>
</feature>
<dbReference type="InterPro" id="IPR036928">
    <property type="entry name" value="AS_sf"/>
</dbReference>
<gene>
    <name evidence="3" type="ORF">FZEAL_4974</name>
</gene>
<organism evidence="3 4">
    <name type="scientific">Fusarium zealandicum</name>
    <dbReference type="NCBI Taxonomy" id="1053134"/>
    <lineage>
        <taxon>Eukaryota</taxon>
        <taxon>Fungi</taxon>
        <taxon>Dikarya</taxon>
        <taxon>Ascomycota</taxon>
        <taxon>Pezizomycotina</taxon>
        <taxon>Sordariomycetes</taxon>
        <taxon>Hypocreomycetidae</taxon>
        <taxon>Hypocreales</taxon>
        <taxon>Nectriaceae</taxon>
        <taxon>Fusarium</taxon>
        <taxon>Fusarium staphyleae species complex</taxon>
    </lineage>
</organism>
<dbReference type="Gene3D" id="3.90.1300.10">
    <property type="entry name" value="Amidase signature (AS) domain"/>
    <property type="match status" value="1"/>
</dbReference>
<dbReference type="AlphaFoldDB" id="A0A8H4ULE5"/>
<dbReference type="SUPFAM" id="SSF75304">
    <property type="entry name" value="Amidase signature (AS) enzymes"/>
    <property type="match status" value="1"/>
</dbReference>
<dbReference type="Proteomes" id="UP000635477">
    <property type="component" value="Unassembled WGS sequence"/>
</dbReference>
<protein>
    <recommendedName>
        <fullName evidence="2">Amidase domain-containing protein</fullName>
    </recommendedName>
</protein>
<dbReference type="PANTHER" id="PTHR46310:SF7">
    <property type="entry name" value="AMIDASE 1"/>
    <property type="match status" value="1"/>
</dbReference>
<feature type="domain" description="Amidase" evidence="2">
    <location>
        <begin position="172"/>
        <end position="241"/>
    </location>
</feature>
<evidence type="ECO:0000259" key="2">
    <source>
        <dbReference type="Pfam" id="PF01425"/>
    </source>
</evidence>
<keyword evidence="4" id="KW-1185">Reference proteome</keyword>
<reference evidence="3" key="2">
    <citation type="submission" date="2020-05" db="EMBL/GenBank/DDBJ databases">
        <authorList>
            <person name="Kim H.-S."/>
            <person name="Proctor R.H."/>
            <person name="Brown D.W."/>
        </authorList>
    </citation>
    <scope>NUCLEOTIDE SEQUENCE</scope>
    <source>
        <strain evidence="3">NRRL 22465</strain>
    </source>
</reference>
<proteinExistence type="predicted"/>
<evidence type="ECO:0000313" key="4">
    <source>
        <dbReference type="Proteomes" id="UP000635477"/>
    </source>
</evidence>
<reference evidence="3" key="1">
    <citation type="journal article" date="2020" name="BMC Genomics">
        <title>Correction to: Identification and distribution of gene clusters required for synthesis of sphingolipid metabolism inhibitors in diverse species of the filamentous fungus Fusarium.</title>
        <authorList>
            <person name="Kim H.S."/>
            <person name="Lohmar J.M."/>
            <person name="Busman M."/>
            <person name="Brown D.W."/>
            <person name="Naumann T.A."/>
            <person name="Divon H.H."/>
            <person name="Lysoe E."/>
            <person name="Uhlig S."/>
            <person name="Proctor R.H."/>
        </authorList>
    </citation>
    <scope>NUCLEOTIDE SEQUENCE</scope>
    <source>
        <strain evidence="3">NRRL 22465</strain>
    </source>
</reference>
<feature type="region of interest" description="Disordered" evidence="1">
    <location>
        <begin position="514"/>
        <end position="570"/>
    </location>
</feature>
<feature type="region of interest" description="Disordered" evidence="1">
    <location>
        <begin position="146"/>
        <end position="174"/>
    </location>
</feature>
<dbReference type="OrthoDB" id="5423360at2759"/>
<evidence type="ECO:0000256" key="1">
    <source>
        <dbReference type="SAM" id="MobiDB-lite"/>
    </source>
</evidence>
<dbReference type="Pfam" id="PF01425">
    <property type="entry name" value="Amidase"/>
    <property type="match status" value="1"/>
</dbReference>
<accession>A0A8H4ULE5</accession>
<dbReference type="EMBL" id="JABEYC010000350">
    <property type="protein sequence ID" value="KAF4978680.1"/>
    <property type="molecule type" value="Genomic_DNA"/>
</dbReference>
<comment type="caution">
    <text evidence="3">The sequence shown here is derived from an EMBL/GenBank/DDBJ whole genome shotgun (WGS) entry which is preliminary data.</text>
</comment>
<evidence type="ECO:0000313" key="3">
    <source>
        <dbReference type="EMBL" id="KAF4978680.1"/>
    </source>
</evidence>